<dbReference type="CDD" id="cd01949">
    <property type="entry name" value="GGDEF"/>
    <property type="match status" value="1"/>
</dbReference>
<dbReference type="PANTHER" id="PTHR45138">
    <property type="entry name" value="REGULATORY COMPONENTS OF SENSORY TRANSDUCTION SYSTEM"/>
    <property type="match status" value="1"/>
</dbReference>
<accession>A0ABU2CGE8</accession>
<sequence>MADRSPSEIARETFKQLSLKKLAPTPENYQALYHEVAGTLPPAHFPFDRLRQISAALPAKNPGQQKQCGLLESAISQRSWEGVQNALVGYAGFGMVAPTVSDSGLAPLAASPHSNPALTPEFMEQIARLIDNALPALGTDDDRFLEQARELLAFIRQPVPDLPRTKTMLANFSHRLSFTAEDQAEIKIVLLQLLHLVFTNIGELCIDDQWLKGQIDALMEASTPPLSLRRLDDVQRRLVDVIAKQAEAKTRAHEAQTQMRELLVAFVDRLSLMGESSGVYQVRIEECARQIEQVTSIEELAPVLQSALSATRSMALDTQNSREQLQFMRDKTEQAEAEISKLHLELDRVSAQARHDPLTGALNRRGLDEAIQREISRAMRKDTPLCLALLDIDNFKKLNDDLGHEAGDAALTHLADVTRASMRPQDTLARFGGEEFVIVLPDTGLELGVLALTRLQRELTKKFFLRDNQKVLITFSAGVAQLATGESGVDCIKRADQAMYLAKRTGKNRVLAG</sequence>
<dbReference type="InterPro" id="IPR000160">
    <property type="entry name" value="GGDEF_dom"/>
</dbReference>
<feature type="coiled-coil region" evidence="3">
    <location>
        <begin position="318"/>
        <end position="352"/>
    </location>
</feature>
<dbReference type="NCBIfam" id="TIGR00254">
    <property type="entry name" value="GGDEF"/>
    <property type="match status" value="1"/>
</dbReference>
<dbReference type="RefSeq" id="WP_116608946.1">
    <property type="nucleotide sequence ID" value="NZ_JAVDXT010000008.1"/>
</dbReference>
<reference evidence="5 6" key="1">
    <citation type="submission" date="2023-07" db="EMBL/GenBank/DDBJ databases">
        <title>Sorghum-associated microbial communities from plants grown in Nebraska, USA.</title>
        <authorList>
            <person name="Schachtman D."/>
        </authorList>
    </citation>
    <scope>NUCLEOTIDE SEQUENCE [LARGE SCALE GENOMIC DNA]</scope>
    <source>
        <strain evidence="5 6">BE313</strain>
    </source>
</reference>
<organism evidence="5 6">
    <name type="scientific">Rhodoferax ferrireducens</name>
    <dbReference type="NCBI Taxonomy" id="192843"/>
    <lineage>
        <taxon>Bacteria</taxon>
        <taxon>Pseudomonadati</taxon>
        <taxon>Pseudomonadota</taxon>
        <taxon>Betaproteobacteria</taxon>
        <taxon>Burkholderiales</taxon>
        <taxon>Comamonadaceae</taxon>
        <taxon>Rhodoferax</taxon>
    </lineage>
</organism>
<protein>
    <recommendedName>
        <fullName evidence="1">diguanylate cyclase</fullName>
        <ecNumber evidence="1">2.7.7.65</ecNumber>
    </recommendedName>
</protein>
<evidence type="ECO:0000256" key="1">
    <source>
        <dbReference type="ARBA" id="ARBA00012528"/>
    </source>
</evidence>
<dbReference type="InterPro" id="IPR050469">
    <property type="entry name" value="Diguanylate_Cyclase"/>
</dbReference>
<keyword evidence="6" id="KW-1185">Reference proteome</keyword>
<dbReference type="EC" id="2.7.7.65" evidence="1"/>
<dbReference type="SMART" id="SM00267">
    <property type="entry name" value="GGDEF"/>
    <property type="match status" value="1"/>
</dbReference>
<dbReference type="PANTHER" id="PTHR45138:SF9">
    <property type="entry name" value="DIGUANYLATE CYCLASE DGCM-RELATED"/>
    <property type="match status" value="1"/>
</dbReference>
<feature type="domain" description="GGDEF" evidence="4">
    <location>
        <begin position="383"/>
        <end position="513"/>
    </location>
</feature>
<dbReference type="PROSITE" id="PS50887">
    <property type="entry name" value="GGDEF"/>
    <property type="match status" value="1"/>
</dbReference>
<dbReference type="Gene3D" id="3.30.70.270">
    <property type="match status" value="1"/>
</dbReference>
<dbReference type="SUPFAM" id="SSF55073">
    <property type="entry name" value="Nucleotide cyclase"/>
    <property type="match status" value="1"/>
</dbReference>
<dbReference type="Proteomes" id="UP001180487">
    <property type="component" value="Unassembled WGS sequence"/>
</dbReference>
<evidence type="ECO:0000259" key="4">
    <source>
        <dbReference type="PROSITE" id="PS50887"/>
    </source>
</evidence>
<gene>
    <name evidence="5" type="ORF">J2X19_005092</name>
</gene>
<keyword evidence="3" id="KW-0175">Coiled coil</keyword>
<dbReference type="EMBL" id="JAVDXT010000008">
    <property type="protein sequence ID" value="MDR7380389.1"/>
    <property type="molecule type" value="Genomic_DNA"/>
</dbReference>
<proteinExistence type="predicted"/>
<evidence type="ECO:0000313" key="5">
    <source>
        <dbReference type="EMBL" id="MDR7380389.1"/>
    </source>
</evidence>
<dbReference type="InterPro" id="IPR029787">
    <property type="entry name" value="Nucleotide_cyclase"/>
</dbReference>
<dbReference type="InterPro" id="IPR043128">
    <property type="entry name" value="Rev_trsase/Diguanyl_cyclase"/>
</dbReference>
<comment type="catalytic activity">
    <reaction evidence="2">
        <text>2 GTP = 3',3'-c-di-GMP + 2 diphosphate</text>
        <dbReference type="Rhea" id="RHEA:24898"/>
        <dbReference type="ChEBI" id="CHEBI:33019"/>
        <dbReference type="ChEBI" id="CHEBI:37565"/>
        <dbReference type="ChEBI" id="CHEBI:58805"/>
        <dbReference type="EC" id="2.7.7.65"/>
    </reaction>
</comment>
<name>A0ABU2CGE8_9BURK</name>
<evidence type="ECO:0000256" key="3">
    <source>
        <dbReference type="SAM" id="Coils"/>
    </source>
</evidence>
<evidence type="ECO:0000256" key="2">
    <source>
        <dbReference type="ARBA" id="ARBA00034247"/>
    </source>
</evidence>
<comment type="caution">
    <text evidence="5">The sequence shown here is derived from an EMBL/GenBank/DDBJ whole genome shotgun (WGS) entry which is preliminary data.</text>
</comment>
<dbReference type="Pfam" id="PF00990">
    <property type="entry name" value="GGDEF"/>
    <property type="match status" value="1"/>
</dbReference>
<evidence type="ECO:0000313" key="6">
    <source>
        <dbReference type="Proteomes" id="UP001180487"/>
    </source>
</evidence>